<name>A0A2H3J346_WOLCO</name>
<proteinExistence type="predicted"/>
<dbReference type="OMA" id="NGMKYLQ"/>
<organism evidence="6 7">
    <name type="scientific">Wolfiporia cocos (strain MD-104)</name>
    <name type="common">Brown rot fungus</name>
    <dbReference type="NCBI Taxonomy" id="742152"/>
    <lineage>
        <taxon>Eukaryota</taxon>
        <taxon>Fungi</taxon>
        <taxon>Dikarya</taxon>
        <taxon>Basidiomycota</taxon>
        <taxon>Agaricomycotina</taxon>
        <taxon>Agaricomycetes</taxon>
        <taxon>Polyporales</taxon>
        <taxon>Phaeolaceae</taxon>
        <taxon>Wolfiporia</taxon>
    </lineage>
</organism>
<dbReference type="EMBL" id="KB467831">
    <property type="protein sequence ID" value="PCH33159.1"/>
    <property type="molecule type" value="Genomic_DNA"/>
</dbReference>
<dbReference type="InterPro" id="IPR028143">
    <property type="entry name" value="Get2/sif1"/>
</dbReference>
<evidence type="ECO:0000256" key="4">
    <source>
        <dbReference type="SAM" id="MobiDB-lite"/>
    </source>
</evidence>
<dbReference type="Proteomes" id="UP000218811">
    <property type="component" value="Unassembled WGS sequence"/>
</dbReference>
<keyword evidence="3 5" id="KW-0472">Membrane</keyword>
<feature type="compositionally biased region" description="Low complexity" evidence="4">
    <location>
        <begin position="68"/>
        <end position="83"/>
    </location>
</feature>
<dbReference type="GO" id="GO:0006890">
    <property type="term" value="P:retrograde vesicle-mediated transport, Golgi to endoplasmic reticulum"/>
    <property type="evidence" value="ECO:0007669"/>
    <property type="project" value="TreeGrafter"/>
</dbReference>
<feature type="region of interest" description="Disordered" evidence="4">
    <location>
        <begin position="108"/>
        <end position="127"/>
    </location>
</feature>
<sequence length="301" mass="32515">MSAAAKAEARRKAILARGGDRLAKLTSSARGEDASAYMHDDPPLAALPSRPTIETFVGEQTEMPTPQTSTLRSARSSRMASGSQPADEAQEQIAEQMRQLQQLLAAGAGDAPQGPGLPPPPGGDADPLAALMSSMAQAGNMPQMSTEKAAMAKPKTLLHKVLPLIHLLGAWVLLAYFVIWKEPQLYESKTHGLNSESIWRRWSELGWKSADEGWGVQSVPFFWAFTTLALLLHSWRVFSKLDTPRPPMLLSLALPYLPPPIPSVVTNGLAYLQLGGIFLDDIAGVIFCIGLLIWLAGWSAN</sequence>
<evidence type="ECO:0000313" key="7">
    <source>
        <dbReference type="Proteomes" id="UP000218811"/>
    </source>
</evidence>
<dbReference type="OrthoDB" id="5393181at2759"/>
<feature type="region of interest" description="Disordered" evidence="4">
    <location>
        <begin position="26"/>
        <end position="92"/>
    </location>
</feature>
<feature type="transmembrane region" description="Helical" evidence="5">
    <location>
        <begin position="161"/>
        <end position="179"/>
    </location>
</feature>
<reference evidence="6 7" key="1">
    <citation type="journal article" date="2012" name="Science">
        <title>The Paleozoic origin of enzymatic lignin decomposition reconstructed from 31 fungal genomes.</title>
        <authorList>
            <person name="Floudas D."/>
            <person name="Binder M."/>
            <person name="Riley R."/>
            <person name="Barry K."/>
            <person name="Blanchette R.A."/>
            <person name="Henrissat B."/>
            <person name="Martinez A.T."/>
            <person name="Otillar R."/>
            <person name="Spatafora J.W."/>
            <person name="Yadav J.S."/>
            <person name="Aerts A."/>
            <person name="Benoit I."/>
            <person name="Boyd A."/>
            <person name="Carlson A."/>
            <person name="Copeland A."/>
            <person name="Coutinho P.M."/>
            <person name="de Vries R.P."/>
            <person name="Ferreira P."/>
            <person name="Findley K."/>
            <person name="Foster B."/>
            <person name="Gaskell J."/>
            <person name="Glotzer D."/>
            <person name="Gorecki P."/>
            <person name="Heitman J."/>
            <person name="Hesse C."/>
            <person name="Hori C."/>
            <person name="Igarashi K."/>
            <person name="Jurgens J.A."/>
            <person name="Kallen N."/>
            <person name="Kersten P."/>
            <person name="Kohler A."/>
            <person name="Kuees U."/>
            <person name="Kumar T.K.A."/>
            <person name="Kuo A."/>
            <person name="LaButti K."/>
            <person name="Larrondo L.F."/>
            <person name="Lindquist E."/>
            <person name="Ling A."/>
            <person name="Lombard V."/>
            <person name="Lucas S."/>
            <person name="Lundell T."/>
            <person name="Martin R."/>
            <person name="McLaughlin D.J."/>
            <person name="Morgenstern I."/>
            <person name="Morin E."/>
            <person name="Murat C."/>
            <person name="Nagy L.G."/>
            <person name="Nolan M."/>
            <person name="Ohm R.A."/>
            <person name="Patyshakuliyeva A."/>
            <person name="Rokas A."/>
            <person name="Ruiz-Duenas F.J."/>
            <person name="Sabat G."/>
            <person name="Salamov A."/>
            <person name="Samejima M."/>
            <person name="Schmutz J."/>
            <person name="Slot J.C."/>
            <person name="St John F."/>
            <person name="Stenlid J."/>
            <person name="Sun H."/>
            <person name="Sun S."/>
            <person name="Syed K."/>
            <person name="Tsang A."/>
            <person name="Wiebenga A."/>
            <person name="Young D."/>
            <person name="Pisabarro A."/>
            <person name="Eastwood D.C."/>
            <person name="Martin F."/>
            <person name="Cullen D."/>
            <person name="Grigoriev I.V."/>
            <person name="Hibbett D.S."/>
        </authorList>
    </citation>
    <scope>NUCLEOTIDE SEQUENCE [LARGE SCALE GENOMIC DNA]</scope>
    <source>
        <strain evidence="6 7">MD-104</strain>
    </source>
</reference>
<evidence type="ECO:0000256" key="1">
    <source>
        <dbReference type="ARBA" id="ARBA00022692"/>
    </source>
</evidence>
<accession>A0A2H3J346</accession>
<keyword evidence="7" id="KW-1185">Reference proteome</keyword>
<dbReference type="PANTHER" id="PTHR28263:SF1">
    <property type="entry name" value="GOLGI TO ER TRAFFIC PROTEIN 2"/>
    <property type="match status" value="1"/>
</dbReference>
<feature type="transmembrane region" description="Helical" evidence="5">
    <location>
        <begin position="221"/>
        <end position="238"/>
    </location>
</feature>
<gene>
    <name evidence="6" type="ORF">WOLCODRAFT_134951</name>
</gene>
<evidence type="ECO:0000256" key="2">
    <source>
        <dbReference type="ARBA" id="ARBA00022989"/>
    </source>
</evidence>
<keyword evidence="2 5" id="KW-1133">Transmembrane helix</keyword>
<dbReference type="Pfam" id="PF08690">
    <property type="entry name" value="GET2"/>
    <property type="match status" value="1"/>
</dbReference>
<protein>
    <submittedName>
        <fullName evidence="6">Uncharacterized protein</fullName>
    </submittedName>
</protein>
<feature type="compositionally biased region" description="Basic and acidic residues" evidence="4">
    <location>
        <begin position="30"/>
        <end position="42"/>
    </location>
</feature>
<evidence type="ECO:0000256" key="5">
    <source>
        <dbReference type="SAM" id="Phobius"/>
    </source>
</evidence>
<feature type="transmembrane region" description="Helical" evidence="5">
    <location>
        <begin position="282"/>
        <end position="300"/>
    </location>
</feature>
<dbReference type="STRING" id="742152.A0A2H3J346"/>
<evidence type="ECO:0000256" key="3">
    <source>
        <dbReference type="ARBA" id="ARBA00023136"/>
    </source>
</evidence>
<dbReference type="PANTHER" id="PTHR28263">
    <property type="entry name" value="GOLGI TO ER TRAFFIC PROTEIN 2"/>
    <property type="match status" value="1"/>
</dbReference>
<dbReference type="AlphaFoldDB" id="A0A2H3J346"/>
<keyword evidence="1 5" id="KW-0812">Transmembrane</keyword>
<evidence type="ECO:0000313" key="6">
    <source>
        <dbReference type="EMBL" id="PCH33159.1"/>
    </source>
</evidence>